<name>A0A4V2G200_9ACTN</name>
<gene>
    <name evidence="2" type="ORF">BKA19_0859</name>
</gene>
<keyword evidence="3" id="KW-1185">Reference proteome</keyword>
<evidence type="ECO:0000313" key="3">
    <source>
        <dbReference type="Proteomes" id="UP000292507"/>
    </source>
</evidence>
<comment type="caution">
    <text evidence="2">The sequence shown here is derived from an EMBL/GenBank/DDBJ whole genome shotgun (WGS) entry which is preliminary data.</text>
</comment>
<dbReference type="Proteomes" id="UP000292507">
    <property type="component" value="Unassembled WGS sequence"/>
</dbReference>
<dbReference type="InterPro" id="IPR007047">
    <property type="entry name" value="Flp_Fap"/>
</dbReference>
<keyword evidence="1" id="KW-0472">Membrane</keyword>
<sequence length="76" mass="7790">MINAYATIASFVAFAQERLRRDEKGATAVEYGLMVGLIAVVIIVAVTALGGQLNGLFETVTTKLGGAGGTTTTTTP</sequence>
<keyword evidence="1" id="KW-1133">Transmembrane helix</keyword>
<accession>A0A4V2G200</accession>
<evidence type="ECO:0000313" key="2">
    <source>
        <dbReference type="EMBL" id="RZU31206.1"/>
    </source>
</evidence>
<dbReference type="AlphaFoldDB" id="A0A4V2G200"/>
<feature type="transmembrane region" description="Helical" evidence="1">
    <location>
        <begin position="31"/>
        <end position="49"/>
    </location>
</feature>
<protein>
    <submittedName>
        <fullName evidence="2">Pilus assembly protein Flp/PilA</fullName>
    </submittedName>
</protein>
<proteinExistence type="predicted"/>
<dbReference type="RefSeq" id="WP_207225669.1">
    <property type="nucleotide sequence ID" value="NZ_POQT01000005.1"/>
</dbReference>
<dbReference type="Pfam" id="PF04964">
    <property type="entry name" value="Flp_Fap"/>
    <property type="match status" value="1"/>
</dbReference>
<keyword evidence="1" id="KW-0812">Transmembrane</keyword>
<reference evidence="2 3" key="1">
    <citation type="submission" date="2019-02" db="EMBL/GenBank/DDBJ databases">
        <title>Sequencing the genomes of 1000 actinobacteria strains.</title>
        <authorList>
            <person name="Klenk H.-P."/>
        </authorList>
    </citation>
    <scope>NUCLEOTIDE SEQUENCE [LARGE SCALE GENOMIC DNA]</scope>
    <source>
        <strain evidence="2 3">DSM 44509</strain>
    </source>
</reference>
<evidence type="ECO:0000256" key="1">
    <source>
        <dbReference type="SAM" id="Phobius"/>
    </source>
</evidence>
<organism evidence="2 3">
    <name type="scientific">Blastococcus saxobsidens</name>
    <dbReference type="NCBI Taxonomy" id="138336"/>
    <lineage>
        <taxon>Bacteria</taxon>
        <taxon>Bacillati</taxon>
        <taxon>Actinomycetota</taxon>
        <taxon>Actinomycetes</taxon>
        <taxon>Geodermatophilales</taxon>
        <taxon>Geodermatophilaceae</taxon>
        <taxon>Blastococcus</taxon>
    </lineage>
</organism>
<dbReference type="EMBL" id="SHKV01000001">
    <property type="protein sequence ID" value="RZU31206.1"/>
    <property type="molecule type" value="Genomic_DNA"/>
</dbReference>